<dbReference type="GO" id="GO:0005201">
    <property type="term" value="F:extracellular matrix structural constituent"/>
    <property type="evidence" value="ECO:0007669"/>
    <property type="project" value="InterPro"/>
</dbReference>
<keyword evidence="5" id="KW-0084">Basement membrane</keyword>
<keyword evidence="3" id="KW-0272">Extracellular matrix</keyword>
<gene>
    <name evidence="9" type="ORF">DILT_LOCUS15915</name>
</gene>
<evidence type="ECO:0000256" key="2">
    <source>
        <dbReference type="ARBA" id="ARBA00022525"/>
    </source>
</evidence>
<evidence type="ECO:0000313" key="9">
    <source>
        <dbReference type="EMBL" id="VDN32144.1"/>
    </source>
</evidence>
<keyword evidence="4" id="KW-0677">Repeat</keyword>
<evidence type="ECO:0000256" key="3">
    <source>
        <dbReference type="ARBA" id="ARBA00022530"/>
    </source>
</evidence>
<keyword evidence="2" id="KW-0964">Secreted</keyword>
<dbReference type="InterPro" id="IPR036954">
    <property type="entry name" value="Collagen_IV_NC_sf"/>
</dbReference>
<keyword evidence="10" id="KW-1185">Reference proteome</keyword>
<dbReference type="SUPFAM" id="SSF56436">
    <property type="entry name" value="C-type lectin-like"/>
    <property type="match status" value="1"/>
</dbReference>
<sequence length="69" mass="8150">MFIECTAKGMCGFFEEHKHFWLRVMPSKMDDHMFGMVMGQVIKVRQSQDSVGKCIVCMRTKPLRNYFLL</sequence>
<name>A0A3P7MR45_DIBLA</name>
<dbReference type="OrthoDB" id="10071882at2759"/>
<dbReference type="EMBL" id="UYRU01081777">
    <property type="protein sequence ID" value="VDN32144.1"/>
    <property type="molecule type" value="Genomic_DNA"/>
</dbReference>
<comment type="subcellular location">
    <subcellularLocation>
        <location evidence="1">Secreted</location>
        <location evidence="1">Extracellular space</location>
        <location evidence="1">Extracellular matrix</location>
        <location evidence="1">Basement membrane</location>
    </subcellularLocation>
</comment>
<accession>A0A3P7MR45</accession>
<organism evidence="9 10">
    <name type="scientific">Dibothriocephalus latus</name>
    <name type="common">Fish tapeworm</name>
    <name type="synonym">Diphyllobothrium latum</name>
    <dbReference type="NCBI Taxonomy" id="60516"/>
    <lineage>
        <taxon>Eukaryota</taxon>
        <taxon>Metazoa</taxon>
        <taxon>Spiralia</taxon>
        <taxon>Lophotrochozoa</taxon>
        <taxon>Platyhelminthes</taxon>
        <taxon>Cestoda</taxon>
        <taxon>Eucestoda</taxon>
        <taxon>Diphyllobothriidea</taxon>
        <taxon>Diphyllobothriidae</taxon>
        <taxon>Dibothriocephalus</taxon>
    </lineage>
</organism>
<dbReference type="Proteomes" id="UP000281553">
    <property type="component" value="Unassembled WGS sequence"/>
</dbReference>
<dbReference type="Gene3D" id="2.170.240.10">
    <property type="entry name" value="Collagen IV, non-collagenous"/>
    <property type="match status" value="1"/>
</dbReference>
<evidence type="ECO:0000259" key="8">
    <source>
        <dbReference type="Pfam" id="PF01413"/>
    </source>
</evidence>
<dbReference type="Pfam" id="PF01413">
    <property type="entry name" value="C4"/>
    <property type="match status" value="1"/>
</dbReference>
<evidence type="ECO:0000256" key="6">
    <source>
        <dbReference type="ARBA" id="ARBA00023119"/>
    </source>
</evidence>
<dbReference type="GO" id="GO:0005604">
    <property type="term" value="C:basement membrane"/>
    <property type="evidence" value="ECO:0007669"/>
    <property type="project" value="UniProtKB-SubCell"/>
</dbReference>
<reference evidence="9 10" key="1">
    <citation type="submission" date="2018-11" db="EMBL/GenBank/DDBJ databases">
        <authorList>
            <consortium name="Pathogen Informatics"/>
        </authorList>
    </citation>
    <scope>NUCLEOTIDE SEQUENCE [LARGE SCALE GENOMIC DNA]</scope>
</reference>
<dbReference type="InterPro" id="IPR016187">
    <property type="entry name" value="CTDL_fold"/>
</dbReference>
<evidence type="ECO:0000256" key="4">
    <source>
        <dbReference type="ARBA" id="ARBA00022737"/>
    </source>
</evidence>
<feature type="domain" description="Collagen IV NC1" evidence="8">
    <location>
        <begin position="1"/>
        <end position="59"/>
    </location>
</feature>
<dbReference type="AlphaFoldDB" id="A0A3P7MR45"/>
<keyword evidence="6" id="KW-0176">Collagen</keyword>
<proteinExistence type="predicted"/>
<dbReference type="InterPro" id="IPR001442">
    <property type="entry name" value="Collagen_IV_NC"/>
</dbReference>
<dbReference type="GO" id="GO:0005581">
    <property type="term" value="C:collagen trimer"/>
    <property type="evidence" value="ECO:0007669"/>
    <property type="project" value="UniProtKB-KW"/>
</dbReference>
<evidence type="ECO:0000256" key="5">
    <source>
        <dbReference type="ARBA" id="ARBA00022869"/>
    </source>
</evidence>
<evidence type="ECO:0000313" key="10">
    <source>
        <dbReference type="Proteomes" id="UP000281553"/>
    </source>
</evidence>
<evidence type="ECO:0000256" key="7">
    <source>
        <dbReference type="ARBA" id="ARBA00023157"/>
    </source>
</evidence>
<evidence type="ECO:0000256" key="1">
    <source>
        <dbReference type="ARBA" id="ARBA00004302"/>
    </source>
</evidence>
<keyword evidence="7" id="KW-1015">Disulfide bond</keyword>
<protein>
    <recommendedName>
        <fullName evidence="8">Collagen IV NC1 domain-containing protein</fullName>
    </recommendedName>
</protein>